<dbReference type="GO" id="GO:0099095">
    <property type="term" value="F:ligand-gated monoatomic anion channel activity"/>
    <property type="evidence" value="ECO:0007669"/>
    <property type="project" value="UniProtKB-ARBA"/>
</dbReference>
<feature type="transmembrane region" description="Helical" evidence="1">
    <location>
        <begin position="80"/>
        <end position="103"/>
    </location>
</feature>
<dbReference type="PRINTS" id="PR00253">
    <property type="entry name" value="GABAARECEPTR"/>
</dbReference>
<comment type="caution">
    <text evidence="3">The sequence shown here is derived from an EMBL/GenBank/DDBJ whole genome shotgun (WGS) entry which is preliminary data.</text>
</comment>
<dbReference type="GO" id="GO:0016020">
    <property type="term" value="C:membrane"/>
    <property type="evidence" value="ECO:0007669"/>
    <property type="project" value="InterPro"/>
</dbReference>
<dbReference type="Gene3D" id="1.20.58.390">
    <property type="entry name" value="Neurotransmitter-gated ion-channel transmembrane domain"/>
    <property type="match status" value="1"/>
</dbReference>
<evidence type="ECO:0000259" key="2">
    <source>
        <dbReference type="Pfam" id="PF02932"/>
    </source>
</evidence>
<dbReference type="GO" id="GO:0004888">
    <property type="term" value="F:transmembrane signaling receptor activity"/>
    <property type="evidence" value="ECO:0007669"/>
    <property type="project" value="InterPro"/>
</dbReference>
<evidence type="ECO:0000313" key="4">
    <source>
        <dbReference type="Proteomes" id="UP000502823"/>
    </source>
</evidence>
<feature type="domain" description="Neurotransmitter-gated ion-channel transmembrane" evidence="2">
    <location>
        <begin position="22"/>
        <end position="111"/>
    </location>
</feature>
<dbReference type="SUPFAM" id="SSF90112">
    <property type="entry name" value="Neurotransmitter-gated ion-channel transmembrane pore"/>
    <property type="match status" value="1"/>
</dbReference>
<dbReference type="Pfam" id="PF02932">
    <property type="entry name" value="Neur_chan_memb"/>
    <property type="match status" value="1"/>
</dbReference>
<feature type="non-terminal residue" evidence="3">
    <location>
        <position position="1"/>
    </location>
</feature>
<evidence type="ECO:0000256" key="1">
    <source>
        <dbReference type="SAM" id="Phobius"/>
    </source>
</evidence>
<dbReference type="OrthoDB" id="407674at2759"/>
<proteinExistence type="predicted"/>
<protein>
    <recommendedName>
        <fullName evidence="2">Neurotransmitter-gated ion-channel transmembrane domain-containing protein</fullName>
    </recommendedName>
</protein>
<feature type="transmembrane region" description="Helical" evidence="1">
    <location>
        <begin position="159"/>
        <end position="178"/>
    </location>
</feature>
<keyword evidence="1" id="KW-0812">Transmembrane</keyword>
<keyword evidence="1" id="KW-0472">Membrane</keyword>
<keyword evidence="1" id="KW-1133">Transmembrane helix</keyword>
<keyword evidence="4" id="KW-1185">Reference proteome</keyword>
<dbReference type="InterPro" id="IPR036719">
    <property type="entry name" value="Neuro-gated_channel_TM_sf"/>
</dbReference>
<dbReference type="Proteomes" id="UP000502823">
    <property type="component" value="Unassembled WGS sequence"/>
</dbReference>
<dbReference type="InParanoid" id="A0A6L2PYY4"/>
<dbReference type="GO" id="GO:0005254">
    <property type="term" value="F:chloride channel activity"/>
    <property type="evidence" value="ECO:0007669"/>
    <property type="project" value="UniProtKB-ARBA"/>
</dbReference>
<dbReference type="EMBL" id="BLKM01006491">
    <property type="protein sequence ID" value="GFG37444.1"/>
    <property type="molecule type" value="Genomic_DNA"/>
</dbReference>
<feature type="transmembrane region" description="Helical" evidence="1">
    <location>
        <begin position="18"/>
        <end position="39"/>
    </location>
</feature>
<evidence type="ECO:0000313" key="3">
    <source>
        <dbReference type="EMBL" id="GFG37444.1"/>
    </source>
</evidence>
<dbReference type="PANTHER" id="PTHR18945">
    <property type="entry name" value="NEUROTRANSMITTER GATED ION CHANNEL"/>
    <property type="match status" value="1"/>
</dbReference>
<dbReference type="InterPro" id="IPR006201">
    <property type="entry name" value="Neur_channel"/>
</dbReference>
<name>A0A6L2PYY4_COPFO</name>
<gene>
    <name evidence="3" type="ORF">Cfor_12015</name>
</gene>
<dbReference type="CDD" id="cd19049">
    <property type="entry name" value="LGIC_TM_anion"/>
    <property type="match status" value="1"/>
</dbReference>
<dbReference type="InterPro" id="IPR006028">
    <property type="entry name" value="GABAA/Glycine_rcpt"/>
</dbReference>
<organism evidence="3 4">
    <name type="scientific">Coptotermes formosanus</name>
    <name type="common">Formosan subterranean termite</name>
    <dbReference type="NCBI Taxonomy" id="36987"/>
    <lineage>
        <taxon>Eukaryota</taxon>
        <taxon>Metazoa</taxon>
        <taxon>Ecdysozoa</taxon>
        <taxon>Arthropoda</taxon>
        <taxon>Hexapoda</taxon>
        <taxon>Insecta</taxon>
        <taxon>Pterygota</taxon>
        <taxon>Neoptera</taxon>
        <taxon>Polyneoptera</taxon>
        <taxon>Dictyoptera</taxon>
        <taxon>Blattodea</taxon>
        <taxon>Blattoidea</taxon>
        <taxon>Termitoidae</taxon>
        <taxon>Rhinotermitidae</taxon>
        <taxon>Coptotermes</taxon>
    </lineage>
</organism>
<dbReference type="GO" id="GO:0005230">
    <property type="term" value="F:extracellular ligand-gated monoatomic ion channel activity"/>
    <property type="evidence" value="ECO:0007669"/>
    <property type="project" value="UniProtKB-ARBA"/>
</dbReference>
<dbReference type="InterPro" id="IPR006029">
    <property type="entry name" value="Neurotrans-gated_channel_TM"/>
</dbReference>
<dbReference type="InterPro" id="IPR038050">
    <property type="entry name" value="Neuro_actylchol_rec"/>
</dbReference>
<reference evidence="4" key="1">
    <citation type="submission" date="2020-01" db="EMBL/GenBank/DDBJ databases">
        <title>Draft genome sequence of the Termite Coptotermes fromosanus.</title>
        <authorList>
            <person name="Itakura S."/>
            <person name="Yosikawa Y."/>
            <person name="Umezawa K."/>
        </authorList>
    </citation>
    <scope>NUCLEOTIDE SEQUENCE [LARGE SCALE GENOMIC DNA]</scope>
</reference>
<dbReference type="AlphaFoldDB" id="A0A6L2PYY4"/>
<sequence length="274" mass="30871">NFTCLEVVFVLKRRLGYYLFHTYIPTCLIVIMSWVSFWIKPEAAPARVTLGVTSLLTLSTQHAKSQASLPPVSYLKAVDAFMSACTVFVFMALMEYCLVNIVLGDSDGPKRAPETQKPDKVFDLAARENSRLLTGQPPVQAHLSPAEISRIRAINIDRFSRVFFPLLFAVLNAMYWVYKVFRRNAMFPSALSKNTAHVECKNKSDASNNRGNWNHFKILQKILEQRTGKARYQGTTENSYIGHSTHTAESANVEAQKSLMLQTALYAPLTVRAE</sequence>
<accession>A0A6L2PYY4</accession>